<keyword evidence="5" id="KW-0804">Transcription</keyword>
<dbReference type="InterPro" id="IPR011006">
    <property type="entry name" value="CheY-like_superfamily"/>
</dbReference>
<dbReference type="OrthoDB" id="5456285at2"/>
<dbReference type="GO" id="GO:0032993">
    <property type="term" value="C:protein-DNA complex"/>
    <property type="evidence" value="ECO:0007669"/>
    <property type="project" value="TreeGrafter"/>
</dbReference>
<evidence type="ECO:0000313" key="9">
    <source>
        <dbReference type="Proteomes" id="UP000231658"/>
    </source>
</evidence>
<evidence type="ECO:0000256" key="6">
    <source>
        <dbReference type="PROSITE-ProRule" id="PRU00169"/>
    </source>
</evidence>
<keyword evidence="2" id="KW-0902">Two-component regulatory system</keyword>
<evidence type="ECO:0000313" key="8">
    <source>
        <dbReference type="EMBL" id="SCA55535.1"/>
    </source>
</evidence>
<feature type="domain" description="Response regulatory" evidence="7">
    <location>
        <begin position="3"/>
        <end position="120"/>
    </location>
</feature>
<keyword evidence="1 6" id="KW-0597">Phosphoprotein</keyword>
<dbReference type="SMART" id="SM00448">
    <property type="entry name" value="REC"/>
    <property type="match status" value="1"/>
</dbReference>
<evidence type="ECO:0000256" key="3">
    <source>
        <dbReference type="ARBA" id="ARBA00023015"/>
    </source>
</evidence>
<keyword evidence="3" id="KW-0805">Transcription regulation</keyword>
<dbReference type="GO" id="GO:0006355">
    <property type="term" value="P:regulation of DNA-templated transcription"/>
    <property type="evidence" value="ECO:0007669"/>
    <property type="project" value="TreeGrafter"/>
</dbReference>
<dbReference type="PANTHER" id="PTHR48111">
    <property type="entry name" value="REGULATOR OF RPOS"/>
    <property type="match status" value="1"/>
</dbReference>
<dbReference type="InterPro" id="IPR001789">
    <property type="entry name" value="Sig_transdc_resp-reg_receiver"/>
</dbReference>
<reference evidence="8 9" key="1">
    <citation type="submission" date="2016-07" db="EMBL/GenBank/DDBJ databases">
        <authorList>
            <person name="Lefevre C.T."/>
        </authorList>
    </citation>
    <scope>NUCLEOTIDE SEQUENCE [LARGE SCALE GENOMIC DNA]</scope>
    <source>
        <strain evidence="8">PR1</strain>
    </source>
</reference>
<dbReference type="AlphaFoldDB" id="A0A1C3RE46"/>
<dbReference type="CDD" id="cd00156">
    <property type="entry name" value="REC"/>
    <property type="match status" value="1"/>
</dbReference>
<evidence type="ECO:0000256" key="4">
    <source>
        <dbReference type="ARBA" id="ARBA00023125"/>
    </source>
</evidence>
<name>A0A1C3RE46_9PROT</name>
<sequence>MVKILIVEDEVDLREEIVDELRYNGYDVREANNGQEAFELITNDTPDVIISDISMPKMDGYELFEKIQKTSKEFAAIPFVFLTALVSRDDEIKGRRLGVTNYLRKPIDFDVLIATIQSLHNARERMDAHVESKLQKTLNFLISATAKDNDPEIEALIENYDSLSKLARQPIQSIQCLNQAQFKIQTPEQASNVANTLSHLCPEPESAIIGFIEVFMNGIEHGNLEIGYEKKSILLEEKQLEIETAKRLQDDKYKDRFVEIDYRRTDTQLLFNIKDQGEGFNWRQYSEFSPELMLAKHGRGVAIALHLAFPSLTYNDKGNEVSIVVDIE</sequence>
<dbReference type="GO" id="GO:0005829">
    <property type="term" value="C:cytosol"/>
    <property type="evidence" value="ECO:0007669"/>
    <property type="project" value="TreeGrafter"/>
</dbReference>
<organism evidence="8 9">
    <name type="scientific">Candidatus Terasakiella magnetica</name>
    <dbReference type="NCBI Taxonomy" id="1867952"/>
    <lineage>
        <taxon>Bacteria</taxon>
        <taxon>Pseudomonadati</taxon>
        <taxon>Pseudomonadota</taxon>
        <taxon>Alphaproteobacteria</taxon>
        <taxon>Rhodospirillales</taxon>
        <taxon>Terasakiellaceae</taxon>
        <taxon>Terasakiella</taxon>
    </lineage>
</organism>
<dbReference type="InterPro" id="IPR039420">
    <property type="entry name" value="WalR-like"/>
</dbReference>
<dbReference type="GO" id="GO:0000976">
    <property type="term" value="F:transcription cis-regulatory region binding"/>
    <property type="evidence" value="ECO:0007669"/>
    <property type="project" value="TreeGrafter"/>
</dbReference>
<dbReference type="PROSITE" id="PS50110">
    <property type="entry name" value="RESPONSE_REGULATORY"/>
    <property type="match status" value="1"/>
</dbReference>
<gene>
    <name evidence="8" type="ORF">MTBPR1_100176</name>
</gene>
<feature type="modified residue" description="4-aspartylphosphate" evidence="6">
    <location>
        <position position="52"/>
    </location>
</feature>
<dbReference type="EMBL" id="FLYE01000002">
    <property type="protein sequence ID" value="SCA55535.1"/>
    <property type="molecule type" value="Genomic_DNA"/>
</dbReference>
<accession>A0A1C3RE46</accession>
<evidence type="ECO:0000256" key="1">
    <source>
        <dbReference type="ARBA" id="ARBA00022553"/>
    </source>
</evidence>
<dbReference type="STRING" id="1867952.MTBPR1_100176"/>
<dbReference type="Pfam" id="PF00072">
    <property type="entry name" value="Response_reg"/>
    <property type="match status" value="1"/>
</dbReference>
<protein>
    <submittedName>
        <fullName evidence="8">Putative Response regulator</fullName>
    </submittedName>
</protein>
<dbReference type="Proteomes" id="UP000231658">
    <property type="component" value="Unassembled WGS sequence"/>
</dbReference>
<evidence type="ECO:0000256" key="2">
    <source>
        <dbReference type="ARBA" id="ARBA00023012"/>
    </source>
</evidence>
<evidence type="ECO:0000256" key="5">
    <source>
        <dbReference type="ARBA" id="ARBA00023163"/>
    </source>
</evidence>
<dbReference type="PANTHER" id="PTHR48111:SF1">
    <property type="entry name" value="TWO-COMPONENT RESPONSE REGULATOR ORR33"/>
    <property type="match status" value="1"/>
</dbReference>
<dbReference type="Gene3D" id="3.40.50.2300">
    <property type="match status" value="1"/>
</dbReference>
<keyword evidence="9" id="KW-1185">Reference proteome</keyword>
<proteinExistence type="predicted"/>
<dbReference type="RefSeq" id="WP_069186241.1">
    <property type="nucleotide sequence ID" value="NZ_FLYE01000002.1"/>
</dbReference>
<keyword evidence="4" id="KW-0238">DNA-binding</keyword>
<dbReference type="GO" id="GO:0000156">
    <property type="term" value="F:phosphorelay response regulator activity"/>
    <property type="evidence" value="ECO:0007669"/>
    <property type="project" value="TreeGrafter"/>
</dbReference>
<evidence type="ECO:0000259" key="7">
    <source>
        <dbReference type="PROSITE" id="PS50110"/>
    </source>
</evidence>
<dbReference type="SUPFAM" id="SSF52172">
    <property type="entry name" value="CheY-like"/>
    <property type="match status" value="1"/>
</dbReference>